<reference evidence="8" key="1">
    <citation type="journal article" date="2019" name="Int. J. Syst. Evol. Microbiol.">
        <title>The Global Catalogue of Microorganisms (GCM) 10K type strain sequencing project: providing services to taxonomists for standard genome sequencing and annotation.</title>
        <authorList>
            <consortium name="The Broad Institute Genomics Platform"/>
            <consortium name="The Broad Institute Genome Sequencing Center for Infectious Disease"/>
            <person name="Wu L."/>
            <person name="Ma J."/>
        </authorList>
    </citation>
    <scope>NUCLEOTIDE SEQUENCE [LARGE SCALE GENOMIC DNA]</scope>
    <source>
        <strain evidence="8">JCM 17933</strain>
    </source>
</reference>
<evidence type="ECO:0000256" key="2">
    <source>
        <dbReference type="ARBA" id="ARBA00022629"/>
    </source>
</evidence>
<keyword evidence="2" id="KW-0119">Carbohydrate metabolism</keyword>
<dbReference type="InterPro" id="IPR043129">
    <property type="entry name" value="ATPase_NBD"/>
</dbReference>
<dbReference type="SUPFAM" id="SSF53067">
    <property type="entry name" value="Actin-like ATPase domain"/>
    <property type="match status" value="2"/>
</dbReference>
<proteinExistence type="inferred from homology"/>
<evidence type="ECO:0000256" key="1">
    <source>
        <dbReference type="ARBA" id="ARBA00009156"/>
    </source>
</evidence>
<evidence type="ECO:0000256" key="4">
    <source>
        <dbReference type="ARBA" id="ARBA00022777"/>
    </source>
</evidence>
<dbReference type="Gene3D" id="3.30.420.40">
    <property type="match status" value="2"/>
</dbReference>
<organism evidence="7 8">
    <name type="scientific">Actinoallomurus oryzae</name>
    <dbReference type="NCBI Taxonomy" id="502180"/>
    <lineage>
        <taxon>Bacteria</taxon>
        <taxon>Bacillati</taxon>
        <taxon>Actinomycetota</taxon>
        <taxon>Actinomycetes</taxon>
        <taxon>Streptosporangiales</taxon>
        <taxon>Thermomonosporaceae</taxon>
        <taxon>Actinoallomurus</taxon>
    </lineage>
</organism>
<dbReference type="Proteomes" id="UP001500503">
    <property type="component" value="Unassembled WGS sequence"/>
</dbReference>
<feature type="domain" description="Carbohydrate kinase FGGY N-terminal" evidence="5">
    <location>
        <begin position="7"/>
        <end position="243"/>
    </location>
</feature>
<comment type="caution">
    <text evidence="7">The sequence shown here is derived from an EMBL/GenBank/DDBJ whole genome shotgun (WGS) entry which is preliminary data.</text>
</comment>
<dbReference type="InterPro" id="IPR018484">
    <property type="entry name" value="FGGY_N"/>
</dbReference>
<dbReference type="EMBL" id="BAABHF010000019">
    <property type="protein sequence ID" value="GAA4493085.1"/>
    <property type="molecule type" value="Genomic_DNA"/>
</dbReference>
<evidence type="ECO:0000313" key="8">
    <source>
        <dbReference type="Proteomes" id="UP001500503"/>
    </source>
</evidence>
<dbReference type="InterPro" id="IPR050406">
    <property type="entry name" value="FGGY_Carb_Kinase"/>
</dbReference>
<dbReference type="RefSeq" id="WP_345463378.1">
    <property type="nucleotide sequence ID" value="NZ_BAABHF010000019.1"/>
</dbReference>
<feature type="domain" description="Carbohydrate kinase FGGY C-terminal" evidence="6">
    <location>
        <begin position="254"/>
        <end position="428"/>
    </location>
</feature>
<dbReference type="Pfam" id="PF00370">
    <property type="entry name" value="FGGY_N"/>
    <property type="match status" value="1"/>
</dbReference>
<sequence length="492" mass="51817">MTGGEEIWLGIDLGTQSVRALAVTTSGVIAGRGSHPLTGRREGERHEQDPEEWWRAAAAACRSALGGVPHGAVQAVAVDATSGTILFTDGDGRPLTPGLMYDDTRAAAETRRVNEAGAAVWDELGYRRMQPAWALPKLLWLLDRHEGPVHLAHQADFVNRRLAGHAVPADLSNALKTGAHLVEEDWPADVLDALGVPAEVLPPLVRSGTPIGEVCAAAAEATGIPAGTPIVAGMTDGCAAQLGAGRLTPGSWNSVLGTTLVLKGVTREPLHDPYGVVYSHRAPDGAWLPGGASSTGAGAISRDFPGRDLAELDRRAADHEPARALAYPLVSRGERFPFAAPDAEGFLLGSTGDEADDYAALLQGIAYLERLCFDHLDLLGAPVDGDLTFTGGAARSAYWCRLRARVLGRPVILPADPEAALGAAVLAASPGRRVAEVAAAMVAVRETIDPGPRDGRFDEGYLRFVAELERHGWLPEPTAEHARTRTEEGTSP</sequence>
<evidence type="ECO:0000313" key="7">
    <source>
        <dbReference type="EMBL" id="GAA4493085.1"/>
    </source>
</evidence>
<keyword evidence="4 7" id="KW-0418">Kinase</keyword>
<accession>A0ABP8PTU0</accession>
<dbReference type="Pfam" id="PF02782">
    <property type="entry name" value="FGGY_C"/>
    <property type="match status" value="1"/>
</dbReference>
<gene>
    <name evidence="7" type="ORF">GCM10023191_029970</name>
</gene>
<evidence type="ECO:0000259" key="6">
    <source>
        <dbReference type="Pfam" id="PF02782"/>
    </source>
</evidence>
<protein>
    <submittedName>
        <fullName evidence="7">FGGY-family carbohydrate kinase</fullName>
    </submittedName>
</protein>
<keyword evidence="2" id="KW-0859">Xylose metabolism</keyword>
<dbReference type="InterPro" id="IPR000577">
    <property type="entry name" value="Carb_kinase_FGGY"/>
</dbReference>
<dbReference type="PANTHER" id="PTHR43095">
    <property type="entry name" value="SUGAR KINASE"/>
    <property type="match status" value="1"/>
</dbReference>
<keyword evidence="3" id="KW-0808">Transferase</keyword>
<keyword evidence="8" id="KW-1185">Reference proteome</keyword>
<dbReference type="GO" id="GO:0016301">
    <property type="term" value="F:kinase activity"/>
    <property type="evidence" value="ECO:0007669"/>
    <property type="project" value="UniProtKB-KW"/>
</dbReference>
<comment type="similarity">
    <text evidence="1">Belongs to the FGGY kinase family.</text>
</comment>
<dbReference type="CDD" id="cd07783">
    <property type="entry name" value="ASKHA_NBD_FGGY_SePSK_AtXK1-like"/>
    <property type="match status" value="1"/>
</dbReference>
<dbReference type="PIRSF" id="PIRSF000538">
    <property type="entry name" value="GlpK"/>
    <property type="match status" value="1"/>
</dbReference>
<dbReference type="PANTHER" id="PTHR43095:SF5">
    <property type="entry name" value="XYLULOSE KINASE"/>
    <property type="match status" value="1"/>
</dbReference>
<evidence type="ECO:0000256" key="3">
    <source>
        <dbReference type="ARBA" id="ARBA00022679"/>
    </source>
</evidence>
<name>A0ABP8PTU0_9ACTN</name>
<dbReference type="InterPro" id="IPR018485">
    <property type="entry name" value="FGGY_C"/>
</dbReference>
<evidence type="ECO:0000259" key="5">
    <source>
        <dbReference type="Pfam" id="PF00370"/>
    </source>
</evidence>